<dbReference type="eggNOG" id="ENOG502QSEU">
    <property type="taxonomic scope" value="Eukaryota"/>
</dbReference>
<dbReference type="SUPFAM" id="SSF143456">
    <property type="entry name" value="VC0467-like"/>
    <property type="match status" value="1"/>
</dbReference>
<dbReference type="PANTHER" id="PTHR31984">
    <property type="entry name" value="TRANSPORTER, PUTATIVE (DUF179)-RELATED"/>
    <property type="match status" value="1"/>
</dbReference>
<evidence type="ECO:0000313" key="2">
    <source>
        <dbReference type="Proteomes" id="UP000008311"/>
    </source>
</evidence>
<name>B9T3T4_RICCO</name>
<dbReference type="Proteomes" id="UP000008311">
    <property type="component" value="Unassembled WGS sequence"/>
</dbReference>
<dbReference type="STRING" id="3988.B9T3T4"/>
<keyword evidence="2" id="KW-1185">Reference proteome</keyword>
<evidence type="ECO:0000313" key="1">
    <source>
        <dbReference type="EMBL" id="EEF29483.1"/>
    </source>
</evidence>
<sequence length="304" mass="33930">METYCFLSSSNSFTKTIELVPSIKARPFSYPRRTFTNHFQCKRTGLSSSITCCRSSPSGDEYQPYLEADWRSFRARLVANEQVFRLSESCSAVDPDTAVEMDHSLRVACADKWAHAIHEPEKGCILIATEKLDGVHIFERTVILLLSVGPVGPYGIILNRPSLMSIKEMRSTVLDDAGMFSDRPLFFGGPLEEGLFLVSPKRGYDNDRVGKSGVFEEVMKGMYYGTKESAGCAAEMVKRNVVGIGDFRFFDGHCGWEKDQLREEIAAGYWTVAACSSSVIGLHHVGTRGLWEEIHGLMGPKKVW</sequence>
<dbReference type="InParanoid" id="B9T3T4"/>
<dbReference type="PANTHER" id="PTHR31984:SF1">
    <property type="entry name" value="OS10G0330400 PROTEIN"/>
    <property type="match status" value="1"/>
</dbReference>
<dbReference type="Gene3D" id="3.40.1740.10">
    <property type="entry name" value="VC0467-like"/>
    <property type="match status" value="1"/>
</dbReference>
<protein>
    <submittedName>
        <fullName evidence="1">Uncharacterized protein</fullName>
    </submittedName>
</protein>
<dbReference type="Pfam" id="PF02622">
    <property type="entry name" value="DUF179"/>
    <property type="match status" value="1"/>
</dbReference>
<reference evidence="2" key="1">
    <citation type="journal article" date="2010" name="Nat. Biotechnol.">
        <title>Draft genome sequence of the oilseed species Ricinus communis.</title>
        <authorList>
            <person name="Chan A.P."/>
            <person name="Crabtree J."/>
            <person name="Zhao Q."/>
            <person name="Lorenzi H."/>
            <person name="Orvis J."/>
            <person name="Puiu D."/>
            <person name="Melake-Berhan A."/>
            <person name="Jones K.M."/>
            <person name="Redman J."/>
            <person name="Chen G."/>
            <person name="Cahoon E.B."/>
            <person name="Gedil M."/>
            <person name="Stanke M."/>
            <person name="Haas B.J."/>
            <person name="Wortman J.R."/>
            <person name="Fraser-Liggett C.M."/>
            <person name="Ravel J."/>
            <person name="Rabinowicz P.D."/>
        </authorList>
    </citation>
    <scope>NUCLEOTIDE SEQUENCE [LARGE SCALE GENOMIC DNA]</scope>
    <source>
        <strain evidence="2">cv. Hale</strain>
    </source>
</reference>
<accession>B9T3T4</accession>
<dbReference type="AlphaFoldDB" id="B9T3T4"/>
<organism evidence="1 2">
    <name type="scientific">Ricinus communis</name>
    <name type="common">Castor bean</name>
    <dbReference type="NCBI Taxonomy" id="3988"/>
    <lineage>
        <taxon>Eukaryota</taxon>
        <taxon>Viridiplantae</taxon>
        <taxon>Streptophyta</taxon>
        <taxon>Embryophyta</taxon>
        <taxon>Tracheophyta</taxon>
        <taxon>Spermatophyta</taxon>
        <taxon>Magnoliopsida</taxon>
        <taxon>eudicotyledons</taxon>
        <taxon>Gunneridae</taxon>
        <taxon>Pentapetalae</taxon>
        <taxon>rosids</taxon>
        <taxon>fabids</taxon>
        <taxon>Malpighiales</taxon>
        <taxon>Euphorbiaceae</taxon>
        <taxon>Acalyphoideae</taxon>
        <taxon>Acalypheae</taxon>
        <taxon>Ricinus</taxon>
    </lineage>
</organism>
<proteinExistence type="predicted"/>
<gene>
    <name evidence="1" type="ORF">RCOM_0169160</name>
</gene>
<dbReference type="FunCoup" id="B9T3T4">
    <property type="interactions" value="39"/>
</dbReference>
<dbReference type="InterPro" id="IPR003774">
    <property type="entry name" value="AlgH-like"/>
</dbReference>
<dbReference type="EMBL" id="EQ974432">
    <property type="protein sequence ID" value="EEF29483.1"/>
    <property type="molecule type" value="Genomic_DNA"/>
</dbReference>